<dbReference type="Gene3D" id="1.50.10.20">
    <property type="match status" value="1"/>
</dbReference>
<organism evidence="1 2">
    <name type="scientific">Sphingoaurantiacus capsulatus</name>
    <dbReference type="NCBI Taxonomy" id="1771310"/>
    <lineage>
        <taxon>Bacteria</taxon>
        <taxon>Pseudomonadati</taxon>
        <taxon>Pseudomonadota</taxon>
        <taxon>Alphaproteobacteria</taxon>
        <taxon>Sphingomonadales</taxon>
        <taxon>Sphingosinicellaceae</taxon>
        <taxon>Sphingoaurantiacus</taxon>
    </lineage>
</organism>
<dbReference type="Proteomes" id="UP001595615">
    <property type="component" value="Unassembled WGS sequence"/>
</dbReference>
<sequence>MSPDAVADRLLDRARDQDFAGYDPFDGLNSRLFNALPLIRRWPLARLAWLQAFKRSPVNFRPLVGVPRRRNPKGVALFMLGMVEQWRRTGDAALLAEARELADWLLDVRVDRTIWRHSGWGYHFDWQARAFHVLEGTPNAITTCYVAGALRTLAAASGEGCYAEVADDAALFLDGTLGRYDGDGFFYGYIPGDPTFVHNANLWVAARVAEGAAATGDARLAERALAAARRSAAMQAADGSWIYGTRPHHRFIDGFHTGYNLEALRRLQTALGVDLFEPAIDTGYAYYKAAFIDADGAVRYYAGQRWPEETHSAAQALVTLALLGDAADLALADKVRRRMIETLYDARRGAFHYQRSRWLTNRVDYSRWSQAWAFYALSFLRRREALAHG</sequence>
<dbReference type="InterPro" id="IPR008930">
    <property type="entry name" value="Terpenoid_cyclase/PrenylTrfase"/>
</dbReference>
<evidence type="ECO:0000313" key="1">
    <source>
        <dbReference type="EMBL" id="MFC3714008.1"/>
    </source>
</evidence>
<proteinExistence type="predicted"/>
<dbReference type="SUPFAM" id="SSF48239">
    <property type="entry name" value="Terpenoid cyclases/Protein prenyltransferases"/>
    <property type="match status" value="1"/>
</dbReference>
<dbReference type="EMBL" id="JBHRXV010000011">
    <property type="protein sequence ID" value="MFC3714008.1"/>
    <property type="molecule type" value="Genomic_DNA"/>
</dbReference>
<comment type="caution">
    <text evidence="1">The sequence shown here is derived from an EMBL/GenBank/DDBJ whole genome shotgun (WGS) entry which is preliminary data.</text>
</comment>
<accession>A0ABV7XFZ1</accession>
<keyword evidence="2" id="KW-1185">Reference proteome</keyword>
<evidence type="ECO:0008006" key="3">
    <source>
        <dbReference type="Google" id="ProtNLM"/>
    </source>
</evidence>
<name>A0ABV7XFZ1_9SPHN</name>
<dbReference type="RefSeq" id="WP_380863044.1">
    <property type="nucleotide sequence ID" value="NZ_JBHRXV010000011.1"/>
</dbReference>
<reference evidence="2" key="1">
    <citation type="journal article" date="2019" name="Int. J. Syst. Evol. Microbiol.">
        <title>The Global Catalogue of Microorganisms (GCM) 10K type strain sequencing project: providing services to taxonomists for standard genome sequencing and annotation.</title>
        <authorList>
            <consortium name="The Broad Institute Genomics Platform"/>
            <consortium name="The Broad Institute Genome Sequencing Center for Infectious Disease"/>
            <person name="Wu L."/>
            <person name="Ma J."/>
        </authorList>
    </citation>
    <scope>NUCLEOTIDE SEQUENCE [LARGE SCALE GENOMIC DNA]</scope>
    <source>
        <strain evidence="2">KCTC 42644</strain>
    </source>
</reference>
<protein>
    <recommendedName>
        <fullName evidence="3">Aspartate-semialdehyde dehydrogenase</fullName>
    </recommendedName>
</protein>
<evidence type="ECO:0000313" key="2">
    <source>
        <dbReference type="Proteomes" id="UP001595615"/>
    </source>
</evidence>
<gene>
    <name evidence="1" type="ORF">ACFOMD_15660</name>
</gene>